<accession>A0A7R6PG06</accession>
<reference evidence="5 6" key="1">
    <citation type="journal article" date="2008" name="Int. J. Syst. Evol. Microbiol.">
        <title>Amphritea japonica sp. nov. and Amphritea balenae sp. nov., isolated from the sediment adjacent to sperm whale carcasses off Kagoshima, Japan.</title>
        <authorList>
            <person name="Miyazaki M."/>
            <person name="Nogi Y."/>
            <person name="Fujiwara Y."/>
            <person name="Kawato M."/>
            <person name="Nagahama T."/>
            <person name="Kubokawa K."/>
            <person name="Horikoshi K."/>
        </authorList>
    </citation>
    <scope>NUCLEOTIDE SEQUENCE [LARGE SCALE GENOMIC DNA]</scope>
    <source>
        <strain evidence="5 6">ATCC BAA-1530</strain>
    </source>
</reference>
<dbReference type="GO" id="GO:0000160">
    <property type="term" value="P:phosphorelay signal transduction system"/>
    <property type="evidence" value="ECO:0007669"/>
    <property type="project" value="InterPro"/>
</dbReference>
<keyword evidence="1" id="KW-0597">Phosphoprotein</keyword>
<feature type="modified residue" description="4-aspartylphosphate" evidence="1">
    <location>
        <position position="69"/>
    </location>
</feature>
<dbReference type="InterPro" id="IPR001789">
    <property type="entry name" value="Sig_transdc_resp-reg_receiver"/>
</dbReference>
<evidence type="ECO:0000259" key="4">
    <source>
        <dbReference type="PROSITE" id="PS51832"/>
    </source>
</evidence>
<dbReference type="AlphaFoldDB" id="A0A7R6PG06"/>
<dbReference type="PANTHER" id="PTHR45228:SF8">
    <property type="entry name" value="TWO-COMPONENT RESPONSE REGULATOR-RELATED"/>
    <property type="match status" value="1"/>
</dbReference>
<organism evidence="5 6">
    <name type="scientific">Amphritea japonica ATCC BAA-1530</name>
    <dbReference type="NCBI Taxonomy" id="1278309"/>
    <lineage>
        <taxon>Bacteria</taxon>
        <taxon>Pseudomonadati</taxon>
        <taxon>Pseudomonadota</taxon>
        <taxon>Gammaproteobacteria</taxon>
        <taxon>Oceanospirillales</taxon>
        <taxon>Oceanospirillaceae</taxon>
        <taxon>Amphritea</taxon>
    </lineage>
</organism>
<evidence type="ECO:0000313" key="5">
    <source>
        <dbReference type="EMBL" id="BBB25767.1"/>
    </source>
</evidence>
<dbReference type="PROSITE" id="PS51832">
    <property type="entry name" value="HD_GYP"/>
    <property type="match status" value="1"/>
</dbReference>
<evidence type="ECO:0000313" key="6">
    <source>
        <dbReference type="Proteomes" id="UP000595663"/>
    </source>
</evidence>
<feature type="coiled-coil region" evidence="2">
    <location>
        <begin position="137"/>
        <end position="175"/>
    </location>
</feature>
<sequence length="440" mass="49964">MVRPNSWHIKDIFMDYADRSILLVDDEKAVLNSLKRLLRPLRCRVMTAESAEDGLALLGQQPVDLVISDMRMPEMSGEVFLQKVAERWPEIERIVMTGFSDTQSTIDAINKGKISRFLMKPWQDEDVLKVVKKGFELAQLREQNAVLQQLTEKKKKELEALNTELEDKVKLRTEQLEASHLKLISNYRSMVRMFSAITARRLGQDSHKGVQLNSLLIRTARLTPLTGKALKQLYYAWQLRNIGKLSFADELIQQPYVTLAANKQRQFQQHPLRAQAATVLVAPLFPAGEIIVQHKEYLDGSGYPKGLKGEQISYSAQLLCVVNDYVELISGHYQKRPYSSHEAFSYLKEFAAERYNADIVELLGTVIDQLVAEGEVTHEQCLTTSALVPGMVLSRDLLTIQDVLLLGAGQMLDSSAIARLSEMELNLEEQFEVFVRQEVD</sequence>
<dbReference type="Gene3D" id="1.10.3210.10">
    <property type="entry name" value="Hypothetical protein af1432"/>
    <property type="match status" value="1"/>
</dbReference>
<evidence type="ECO:0000256" key="2">
    <source>
        <dbReference type="SAM" id="Coils"/>
    </source>
</evidence>
<dbReference type="Pfam" id="PF00072">
    <property type="entry name" value="Response_reg"/>
    <property type="match status" value="1"/>
</dbReference>
<dbReference type="SMART" id="SM00448">
    <property type="entry name" value="REC"/>
    <property type="match status" value="1"/>
</dbReference>
<dbReference type="InterPro" id="IPR011006">
    <property type="entry name" value="CheY-like_superfamily"/>
</dbReference>
<dbReference type="Gene3D" id="3.40.50.2300">
    <property type="match status" value="1"/>
</dbReference>
<protein>
    <submittedName>
        <fullName evidence="5">Two-component system response regulator</fullName>
    </submittedName>
</protein>
<gene>
    <name evidence="5" type="ORF">AMJAP_1172</name>
</gene>
<feature type="domain" description="HD-GYP" evidence="4">
    <location>
        <begin position="183"/>
        <end position="379"/>
    </location>
</feature>
<dbReference type="EMBL" id="AP014545">
    <property type="protein sequence ID" value="BBB25767.1"/>
    <property type="molecule type" value="Genomic_DNA"/>
</dbReference>
<dbReference type="PANTHER" id="PTHR45228">
    <property type="entry name" value="CYCLIC DI-GMP PHOSPHODIESTERASE TM_0186-RELATED"/>
    <property type="match status" value="1"/>
</dbReference>
<dbReference type="Proteomes" id="UP000595663">
    <property type="component" value="Chromosome"/>
</dbReference>
<dbReference type="PROSITE" id="PS50110">
    <property type="entry name" value="RESPONSE_REGULATORY"/>
    <property type="match status" value="1"/>
</dbReference>
<keyword evidence="2" id="KW-0175">Coiled coil</keyword>
<dbReference type="InterPro" id="IPR037522">
    <property type="entry name" value="HD_GYP_dom"/>
</dbReference>
<evidence type="ECO:0000259" key="3">
    <source>
        <dbReference type="PROSITE" id="PS50110"/>
    </source>
</evidence>
<dbReference type="CDD" id="cd17569">
    <property type="entry name" value="REC_HupR-like"/>
    <property type="match status" value="1"/>
</dbReference>
<feature type="domain" description="Response regulatory" evidence="3">
    <location>
        <begin position="20"/>
        <end position="135"/>
    </location>
</feature>
<dbReference type="Pfam" id="PF13487">
    <property type="entry name" value="HD_5"/>
    <property type="match status" value="1"/>
</dbReference>
<dbReference type="InterPro" id="IPR052020">
    <property type="entry name" value="Cyclic_di-GMP/3'3'-cGAMP_PDE"/>
</dbReference>
<name>A0A7R6PG06_9GAMM</name>
<keyword evidence="6" id="KW-1185">Reference proteome</keyword>
<evidence type="ECO:0000256" key="1">
    <source>
        <dbReference type="PROSITE-ProRule" id="PRU00169"/>
    </source>
</evidence>
<proteinExistence type="predicted"/>
<dbReference type="KEGG" id="ajp:AMJAP_1172"/>
<dbReference type="SUPFAM" id="SSF52172">
    <property type="entry name" value="CheY-like"/>
    <property type="match status" value="1"/>
</dbReference>